<evidence type="ECO:0000313" key="19">
    <source>
        <dbReference type="Proteomes" id="UP000004221"/>
    </source>
</evidence>
<evidence type="ECO:0000256" key="13">
    <source>
        <dbReference type="ARBA" id="ARBA00023211"/>
    </source>
</evidence>
<evidence type="ECO:0000256" key="16">
    <source>
        <dbReference type="RuleBase" id="RU003515"/>
    </source>
</evidence>
<evidence type="ECO:0000256" key="5">
    <source>
        <dbReference type="ARBA" id="ARBA00007383"/>
    </source>
</evidence>
<comment type="catalytic activity">
    <reaction evidence="1 14 15 16">
        <text>Endonucleolytic cleavage to 5'-phosphomonoester.</text>
        <dbReference type="EC" id="3.1.26.4"/>
    </reaction>
</comment>
<evidence type="ECO:0000256" key="4">
    <source>
        <dbReference type="ARBA" id="ARBA00004496"/>
    </source>
</evidence>
<sequence length="217" mass="23306">MRRSQAPNPSPAIEQRLWERGLRLVAGVDEAGRGCLAGPVVAAACILPAGLTEIPGVRDSKLLTPAQRRELYLTIHETAIAIGVGAASRREIDRYNIRVASVLAMQRALARAGIWDHALCDGPMPPELDPRRHSGIVDGDAICLSIAAASIVAKVTRDALMARLAARHPEFGWERNAGYGTAAHLDALQRFGPTPHHRRTFAPVRAVLHLTPGVGIP</sequence>
<dbReference type="EC" id="3.1.26.4" evidence="6 14"/>
<keyword evidence="12 14" id="KW-0378">Hydrolase</keyword>
<name>I4EGJ7_9BACT</name>
<comment type="subcellular location">
    <subcellularLocation>
        <location evidence="4 14">Cytoplasm</location>
    </subcellularLocation>
</comment>
<dbReference type="GO" id="GO:0004523">
    <property type="term" value="F:RNA-DNA hybrid ribonuclease activity"/>
    <property type="evidence" value="ECO:0007669"/>
    <property type="project" value="UniProtKB-UniRule"/>
</dbReference>
<evidence type="ECO:0000256" key="6">
    <source>
        <dbReference type="ARBA" id="ARBA00012180"/>
    </source>
</evidence>
<dbReference type="GO" id="GO:0006298">
    <property type="term" value="P:mismatch repair"/>
    <property type="evidence" value="ECO:0007669"/>
    <property type="project" value="TreeGrafter"/>
</dbReference>
<evidence type="ECO:0000256" key="9">
    <source>
        <dbReference type="ARBA" id="ARBA00022722"/>
    </source>
</evidence>
<dbReference type="Gene3D" id="3.30.420.10">
    <property type="entry name" value="Ribonuclease H-like superfamily/Ribonuclease H"/>
    <property type="match status" value="1"/>
</dbReference>
<evidence type="ECO:0000256" key="12">
    <source>
        <dbReference type="ARBA" id="ARBA00022801"/>
    </source>
</evidence>
<keyword evidence="19" id="KW-1185">Reference proteome</keyword>
<feature type="binding site" evidence="14 15">
    <location>
        <position position="29"/>
    </location>
    <ligand>
        <name>a divalent metal cation</name>
        <dbReference type="ChEBI" id="CHEBI:60240"/>
    </ligand>
</feature>
<dbReference type="NCBIfam" id="NF000595">
    <property type="entry name" value="PRK00015.1-3"/>
    <property type="match status" value="1"/>
</dbReference>
<proteinExistence type="inferred from homology"/>
<feature type="binding site" evidence="14 15">
    <location>
        <position position="121"/>
    </location>
    <ligand>
        <name>a divalent metal cation</name>
        <dbReference type="ChEBI" id="CHEBI:60240"/>
    </ligand>
</feature>
<dbReference type="InterPro" id="IPR022898">
    <property type="entry name" value="RNase_HII"/>
</dbReference>
<keyword evidence="8 14" id="KW-0963">Cytoplasm</keyword>
<dbReference type="RefSeq" id="WP_008477442.1">
    <property type="nucleotide sequence ID" value="NZ_CAGS01000195.1"/>
</dbReference>
<evidence type="ECO:0000256" key="8">
    <source>
        <dbReference type="ARBA" id="ARBA00022490"/>
    </source>
</evidence>
<comment type="cofactor">
    <cofactor evidence="14 15">
        <name>Mn(2+)</name>
        <dbReference type="ChEBI" id="CHEBI:29035"/>
    </cofactor>
    <cofactor evidence="14 15">
        <name>Mg(2+)</name>
        <dbReference type="ChEBI" id="CHEBI:18420"/>
    </cofactor>
    <text evidence="14 15">Manganese or magnesium. Binds 1 divalent metal ion per monomer in the absence of substrate. May bind a second metal ion after substrate binding.</text>
</comment>
<dbReference type="PANTHER" id="PTHR10954">
    <property type="entry name" value="RIBONUCLEASE H2 SUBUNIT A"/>
    <property type="match status" value="1"/>
</dbReference>
<evidence type="ECO:0000256" key="11">
    <source>
        <dbReference type="ARBA" id="ARBA00022759"/>
    </source>
</evidence>
<accession>I4EGJ7</accession>
<dbReference type="GO" id="GO:0005737">
    <property type="term" value="C:cytoplasm"/>
    <property type="evidence" value="ECO:0007669"/>
    <property type="project" value="UniProtKB-SubCell"/>
</dbReference>
<dbReference type="EMBL" id="CAGS01000195">
    <property type="protein sequence ID" value="CCF83809.1"/>
    <property type="molecule type" value="Genomic_DNA"/>
</dbReference>
<organism evidence="18 19">
    <name type="scientific">Nitrolancea hollandica Lb</name>
    <dbReference type="NCBI Taxonomy" id="1129897"/>
    <lineage>
        <taxon>Bacteria</taxon>
        <taxon>Pseudomonadati</taxon>
        <taxon>Thermomicrobiota</taxon>
        <taxon>Thermomicrobia</taxon>
        <taxon>Sphaerobacterales</taxon>
        <taxon>Sphaerobacterineae</taxon>
        <taxon>Sphaerobacteraceae</taxon>
        <taxon>Nitrolancea</taxon>
    </lineage>
</organism>
<reference evidence="18 19" key="1">
    <citation type="journal article" date="2012" name="ISME J.">
        <title>Nitrification expanded: discovery, physiology and genomics of a nitrite-oxidizing bacterium from the phylum Chloroflexi.</title>
        <authorList>
            <person name="Sorokin D.Y."/>
            <person name="Lucker S."/>
            <person name="Vejmelkova D."/>
            <person name="Kostrikina N.A."/>
            <person name="Kleerebezem R."/>
            <person name="Rijpstra W.I."/>
            <person name="Damste J.S."/>
            <person name="Le Paslier D."/>
            <person name="Muyzer G."/>
            <person name="Wagner M."/>
            <person name="van Loosdrecht M.C."/>
            <person name="Daims H."/>
        </authorList>
    </citation>
    <scope>NUCLEOTIDE SEQUENCE [LARGE SCALE GENOMIC DNA]</scope>
    <source>
        <strain evidence="19">none</strain>
    </source>
</reference>
<gene>
    <name evidence="14 18" type="primary">rnhB</name>
    <name evidence="18" type="ORF">NITHO_2740003</name>
</gene>
<dbReference type="SUPFAM" id="SSF53098">
    <property type="entry name" value="Ribonuclease H-like"/>
    <property type="match status" value="1"/>
</dbReference>
<evidence type="ECO:0000313" key="18">
    <source>
        <dbReference type="EMBL" id="CCF83809.1"/>
    </source>
</evidence>
<comment type="cofactor">
    <cofactor evidence="2">
        <name>Mg(2+)</name>
        <dbReference type="ChEBI" id="CHEBI:18420"/>
    </cofactor>
</comment>
<evidence type="ECO:0000256" key="1">
    <source>
        <dbReference type="ARBA" id="ARBA00000077"/>
    </source>
</evidence>
<dbReference type="InterPro" id="IPR024567">
    <property type="entry name" value="RNase_HII/HIII_dom"/>
</dbReference>
<comment type="similarity">
    <text evidence="5 14 16">Belongs to the RNase HII family.</text>
</comment>
<dbReference type="CDD" id="cd07182">
    <property type="entry name" value="RNase_HII_bacteria_HII_like"/>
    <property type="match status" value="1"/>
</dbReference>
<evidence type="ECO:0000256" key="3">
    <source>
        <dbReference type="ARBA" id="ARBA00004065"/>
    </source>
</evidence>
<evidence type="ECO:0000256" key="2">
    <source>
        <dbReference type="ARBA" id="ARBA00001946"/>
    </source>
</evidence>
<dbReference type="GO" id="GO:0043137">
    <property type="term" value="P:DNA replication, removal of RNA primer"/>
    <property type="evidence" value="ECO:0007669"/>
    <property type="project" value="TreeGrafter"/>
</dbReference>
<dbReference type="InterPro" id="IPR012337">
    <property type="entry name" value="RNaseH-like_sf"/>
</dbReference>
<evidence type="ECO:0000256" key="15">
    <source>
        <dbReference type="PROSITE-ProRule" id="PRU01319"/>
    </source>
</evidence>
<dbReference type="InterPro" id="IPR036397">
    <property type="entry name" value="RNaseH_sf"/>
</dbReference>
<keyword evidence="9 14" id="KW-0540">Nuclease</keyword>
<comment type="function">
    <text evidence="3 14 16">Endonuclease that specifically degrades the RNA of RNA-DNA hybrids.</text>
</comment>
<dbReference type="HAMAP" id="MF_00052_B">
    <property type="entry name" value="RNase_HII_B"/>
    <property type="match status" value="1"/>
</dbReference>
<dbReference type="AlphaFoldDB" id="I4EGJ7"/>
<dbReference type="InterPro" id="IPR001352">
    <property type="entry name" value="RNase_HII/HIII"/>
</dbReference>
<keyword evidence="10 14" id="KW-0479">Metal-binding</keyword>
<comment type="caution">
    <text evidence="18">The sequence shown here is derived from an EMBL/GenBank/DDBJ whole genome shotgun (WGS) entry which is preliminary data.</text>
</comment>
<dbReference type="Pfam" id="PF01351">
    <property type="entry name" value="RNase_HII"/>
    <property type="match status" value="1"/>
</dbReference>
<evidence type="ECO:0000256" key="14">
    <source>
        <dbReference type="HAMAP-Rule" id="MF_00052"/>
    </source>
</evidence>
<protein>
    <recommendedName>
        <fullName evidence="7 14">Ribonuclease HII</fullName>
        <shortName evidence="14">RNase HII</shortName>
        <ecNumber evidence="6 14">3.1.26.4</ecNumber>
    </recommendedName>
</protein>
<feature type="domain" description="RNase H type-2" evidence="17">
    <location>
        <begin position="23"/>
        <end position="213"/>
    </location>
</feature>
<dbReference type="PROSITE" id="PS51975">
    <property type="entry name" value="RNASE_H_2"/>
    <property type="match status" value="1"/>
</dbReference>
<evidence type="ECO:0000256" key="10">
    <source>
        <dbReference type="ARBA" id="ARBA00022723"/>
    </source>
</evidence>
<dbReference type="GO" id="GO:0032299">
    <property type="term" value="C:ribonuclease H2 complex"/>
    <property type="evidence" value="ECO:0007669"/>
    <property type="project" value="TreeGrafter"/>
</dbReference>
<dbReference type="Proteomes" id="UP000004221">
    <property type="component" value="Unassembled WGS sequence"/>
</dbReference>
<feature type="binding site" evidence="14 15">
    <location>
        <position position="30"/>
    </location>
    <ligand>
        <name>a divalent metal cation</name>
        <dbReference type="ChEBI" id="CHEBI:60240"/>
    </ligand>
</feature>
<dbReference type="PANTHER" id="PTHR10954:SF18">
    <property type="entry name" value="RIBONUCLEASE HII"/>
    <property type="match status" value="1"/>
</dbReference>
<dbReference type="GO" id="GO:0030145">
    <property type="term" value="F:manganese ion binding"/>
    <property type="evidence" value="ECO:0007669"/>
    <property type="project" value="UniProtKB-UniRule"/>
</dbReference>
<keyword evidence="11 14" id="KW-0255">Endonuclease</keyword>
<keyword evidence="13 14" id="KW-0464">Manganese</keyword>
<dbReference type="GO" id="GO:0003723">
    <property type="term" value="F:RNA binding"/>
    <property type="evidence" value="ECO:0007669"/>
    <property type="project" value="UniProtKB-UniRule"/>
</dbReference>
<evidence type="ECO:0000256" key="7">
    <source>
        <dbReference type="ARBA" id="ARBA00019179"/>
    </source>
</evidence>
<evidence type="ECO:0000259" key="17">
    <source>
        <dbReference type="PROSITE" id="PS51975"/>
    </source>
</evidence>